<dbReference type="OrthoDB" id="9800188at2"/>
<dbReference type="EMBL" id="AP012273">
    <property type="protein sequence ID" value="BAO44046.1"/>
    <property type="molecule type" value="Genomic_DNA"/>
</dbReference>
<proteinExistence type="predicted"/>
<dbReference type="InterPro" id="IPR029069">
    <property type="entry name" value="HotDog_dom_sf"/>
</dbReference>
<evidence type="ECO:0000313" key="1">
    <source>
        <dbReference type="EMBL" id="BAO44046.1"/>
    </source>
</evidence>
<gene>
    <name evidence="1" type="ORF">TBH_C1118</name>
</gene>
<protein>
    <recommendedName>
        <fullName evidence="3">3-hydroxylacyl-ACP dehydratase</fullName>
    </recommendedName>
</protein>
<dbReference type="RefSeq" id="WP_041066452.1">
    <property type="nucleotide sequence ID" value="NZ_AP012273.1"/>
</dbReference>
<evidence type="ECO:0008006" key="3">
    <source>
        <dbReference type="Google" id="ProtNLM"/>
    </source>
</evidence>
<organism evidence="1 2">
    <name type="scientific">Thiolapillus brandeum</name>
    <dbReference type="NCBI Taxonomy" id="1076588"/>
    <lineage>
        <taxon>Bacteria</taxon>
        <taxon>Pseudomonadati</taxon>
        <taxon>Pseudomonadota</taxon>
        <taxon>Gammaproteobacteria</taxon>
        <taxon>Chromatiales</taxon>
        <taxon>Sedimenticolaceae</taxon>
        <taxon>Thiolapillus</taxon>
    </lineage>
</organism>
<reference evidence="1 2" key="1">
    <citation type="journal article" date="2014" name="PLoS ONE">
        <title>Physiological and genomic features of a novel sulfur-oxidizing gammaproteobacterium belonging to a previously uncultivated symbiotic lineage isolated from a hydrothermal vent.</title>
        <authorList>
            <person name="Nunoura T."/>
            <person name="Takaki Y."/>
            <person name="Kazama H."/>
            <person name="Kakuta J."/>
            <person name="Shimamura S."/>
            <person name="Makita H."/>
            <person name="Hirai M."/>
            <person name="Miyazaki M."/>
            <person name="Takai K."/>
        </authorList>
    </citation>
    <scope>NUCLEOTIDE SEQUENCE [LARGE SCALE GENOMIC DNA]</scope>
    <source>
        <strain evidence="1 2">Hiromi1</strain>
    </source>
</reference>
<dbReference type="Pfam" id="PF22817">
    <property type="entry name" value="ApeP-like"/>
    <property type="match status" value="1"/>
</dbReference>
<dbReference type="AlphaFoldDB" id="A0A7U6JH81"/>
<accession>A0A7U6JH81</accession>
<dbReference type="InterPro" id="IPR016776">
    <property type="entry name" value="ApeP-like_dehydratase"/>
</dbReference>
<dbReference type="Proteomes" id="UP000031631">
    <property type="component" value="Chromosome"/>
</dbReference>
<dbReference type="KEGG" id="tbn:TBH_C1118"/>
<dbReference type="Gene3D" id="3.10.129.10">
    <property type="entry name" value="Hotdog Thioesterase"/>
    <property type="match status" value="1"/>
</dbReference>
<sequence length="142" mass="15106">MNPDKAAICALVPHSGSMCLIDEVVSWDETRIVCRARIPAMAGSPLRSAHGLAAINGVEYAAQALALQAALSADDKAVAKGGYLVALKDVSWNREFLDECGEVLTIEASVLMRSDAAMIGAFELKVDGDMLVRGRLTVMNED</sequence>
<name>A0A7U6JH81_9GAMM</name>
<dbReference type="SUPFAM" id="SSF54637">
    <property type="entry name" value="Thioesterase/thiol ester dehydrase-isomerase"/>
    <property type="match status" value="1"/>
</dbReference>
<evidence type="ECO:0000313" key="2">
    <source>
        <dbReference type="Proteomes" id="UP000031631"/>
    </source>
</evidence>
<keyword evidence="2" id="KW-1185">Reference proteome</keyword>